<evidence type="ECO:0000313" key="2">
    <source>
        <dbReference type="Proteomes" id="UP001234202"/>
    </source>
</evidence>
<organism evidence="1 2">
    <name type="scientific">Naganishia onofrii</name>
    <dbReference type="NCBI Taxonomy" id="1851511"/>
    <lineage>
        <taxon>Eukaryota</taxon>
        <taxon>Fungi</taxon>
        <taxon>Dikarya</taxon>
        <taxon>Basidiomycota</taxon>
        <taxon>Agaricomycotina</taxon>
        <taxon>Tremellomycetes</taxon>
        <taxon>Filobasidiales</taxon>
        <taxon>Filobasidiaceae</taxon>
        <taxon>Naganishia</taxon>
    </lineage>
</organism>
<reference evidence="1" key="1">
    <citation type="submission" date="2023-04" db="EMBL/GenBank/DDBJ databases">
        <title>Draft Genome sequencing of Naganishia species isolated from polar environments using Oxford Nanopore Technology.</title>
        <authorList>
            <person name="Leo P."/>
            <person name="Venkateswaran K."/>
        </authorList>
    </citation>
    <scope>NUCLEOTIDE SEQUENCE</scope>
    <source>
        <strain evidence="1">DBVPG 5303</strain>
    </source>
</reference>
<sequence>MSRPTLLELAQHPSAMEKLTVMRSGGPFDRSTGIDCLAVDRFLSVQTQQQHQPASSSSRTGGGAGGDQRERSSRSFAPSPQVTSHKTSLLTSGEEDGRGVARLQANVPRSTRSSTTTNIAPFDNEHESTRLRDATVARPCLANSWSGASTSTVTAPFDADYGSTRLLCSPSSKSVSSRGAISVHKVGVDLDEDDDDDDDDARTDMADVVAKENWPASPRASSAGEAEGYRTTPTPFSRMNTRSVTEVLYEFDARAILRKYGKPLCAKYHLNNGNCHCETLDKAIHDDIILKGSASKQLALWASDRVCPEGANCPEGLNRTCCFWRHEMRSSGGSVDSATDESDEWIAVDKKGKPIVSKPHIAVPHVWQPSKSCIEAGKLARADFNPLMTIIRQFTRDRHMPKHERGLIGTELKRAYGHDIYRRLGLAGFKEYTSRAEKAGLVRMGYQGPSAGWIAAA</sequence>
<proteinExistence type="predicted"/>
<dbReference type="Proteomes" id="UP001234202">
    <property type="component" value="Unassembled WGS sequence"/>
</dbReference>
<protein>
    <submittedName>
        <fullName evidence="1">Uncharacterized protein</fullName>
    </submittedName>
</protein>
<comment type="caution">
    <text evidence="1">The sequence shown here is derived from an EMBL/GenBank/DDBJ whole genome shotgun (WGS) entry which is preliminary data.</text>
</comment>
<dbReference type="EMBL" id="JASBWV010000001">
    <property type="protein sequence ID" value="KAJ9127980.1"/>
    <property type="molecule type" value="Genomic_DNA"/>
</dbReference>
<name>A0ACC2XX26_9TREE</name>
<keyword evidence="2" id="KW-1185">Reference proteome</keyword>
<accession>A0ACC2XX26</accession>
<evidence type="ECO:0000313" key="1">
    <source>
        <dbReference type="EMBL" id="KAJ9127980.1"/>
    </source>
</evidence>
<gene>
    <name evidence="1" type="ORF">QFC24_000266</name>
</gene>